<dbReference type="InterPro" id="IPR015305">
    <property type="entry name" value="DUF1961"/>
</dbReference>
<gene>
    <name evidence="1" type="ORF">EJQ19_01130</name>
</gene>
<dbReference type="EMBL" id="RXHU01000005">
    <property type="protein sequence ID" value="RTE11655.1"/>
    <property type="molecule type" value="Genomic_DNA"/>
</dbReference>
<accession>A0A430JKR7</accession>
<organism evidence="1 2">
    <name type="scientific">Paenibacillus whitsoniae</name>
    <dbReference type="NCBI Taxonomy" id="2496558"/>
    <lineage>
        <taxon>Bacteria</taxon>
        <taxon>Bacillati</taxon>
        <taxon>Bacillota</taxon>
        <taxon>Bacilli</taxon>
        <taxon>Bacillales</taxon>
        <taxon>Paenibacillaceae</taxon>
        <taxon>Paenibacillus</taxon>
    </lineage>
</organism>
<proteinExistence type="predicted"/>
<dbReference type="SUPFAM" id="SSF49899">
    <property type="entry name" value="Concanavalin A-like lectins/glucanases"/>
    <property type="match status" value="1"/>
</dbReference>
<evidence type="ECO:0000313" key="1">
    <source>
        <dbReference type="EMBL" id="RTE11655.1"/>
    </source>
</evidence>
<reference evidence="1 2" key="1">
    <citation type="submission" date="2018-12" db="EMBL/GenBank/DDBJ databases">
        <title>Bacillus ochoae sp. nov., Paenibacillus whitsoniae sp. nov., Paenibacillus spiritus sp. nov. Isolated from the Mars Exploration Rover during spacecraft assembly.</title>
        <authorList>
            <person name="Seuylemezian A."/>
            <person name="Vaishampayan P."/>
        </authorList>
    </citation>
    <scope>NUCLEOTIDE SEQUENCE [LARGE SCALE GENOMIC DNA]</scope>
    <source>
        <strain evidence="1 2">MER 54</strain>
    </source>
</reference>
<dbReference type="Proteomes" id="UP000276128">
    <property type="component" value="Unassembled WGS sequence"/>
</dbReference>
<sequence>MKTTATFAMGELLYHNALASEEDVRGFKMEGEAVLSFPLGRMRMENLLDPKLGQQSNFVFWCPEEFPDNIAITWEFWPIREPGLCVFFFAARGAGGEDLFDDNLQLRQGPYDHYHHGDINAYHISYFRRKYESERSFQLCNLRKSYGFHLVAQGADPIPTVADAQGPYQIKVVKWGREIHFFINDLPIFQWEDDGETFGQVLKGGKVGFRQMAPLIAEYANLRVHRVEKS</sequence>
<dbReference type="InterPro" id="IPR013320">
    <property type="entry name" value="ConA-like_dom_sf"/>
</dbReference>
<dbReference type="OrthoDB" id="7171052at2"/>
<keyword evidence="2" id="KW-1185">Reference proteome</keyword>
<comment type="caution">
    <text evidence="1">The sequence shown here is derived from an EMBL/GenBank/DDBJ whole genome shotgun (WGS) entry which is preliminary data.</text>
</comment>
<dbReference type="Pfam" id="PF09224">
    <property type="entry name" value="DUF1961"/>
    <property type="match status" value="1"/>
</dbReference>
<name>A0A430JKR7_9BACL</name>
<protein>
    <submittedName>
        <fullName evidence="1">DUF1961 family protein</fullName>
    </submittedName>
</protein>
<evidence type="ECO:0000313" key="2">
    <source>
        <dbReference type="Proteomes" id="UP000276128"/>
    </source>
</evidence>
<dbReference type="AlphaFoldDB" id="A0A430JKR7"/>
<dbReference type="RefSeq" id="WP_126139374.1">
    <property type="nucleotide sequence ID" value="NZ_RXHU01000005.1"/>
</dbReference>
<dbReference type="Gene3D" id="2.60.120.200">
    <property type="match status" value="1"/>
</dbReference>